<keyword evidence="1" id="KW-1133">Transmembrane helix</keyword>
<keyword evidence="3" id="KW-0560">Oxidoreductase</keyword>
<keyword evidence="1" id="KW-0472">Membrane</keyword>
<evidence type="ECO:0000313" key="3">
    <source>
        <dbReference type="EMBL" id="HFM96434.1"/>
    </source>
</evidence>
<dbReference type="Gene3D" id="3.30.70.100">
    <property type="match status" value="1"/>
</dbReference>
<dbReference type="InterPro" id="IPR038762">
    <property type="entry name" value="ABM_predict"/>
</dbReference>
<evidence type="ECO:0000256" key="1">
    <source>
        <dbReference type="SAM" id="Phobius"/>
    </source>
</evidence>
<sequence length="184" mass="21157">MQTQNEPVTVVVAQQVKPGHEPEFEGWIRNITSVASTYPGYLGTHVIQPQLGVRSEYVIIFRFDNYANLKDWMTSRDRANFLDQAKPLIQADPQVQEINGIQAWFSIPGKPLQTPPRYKTALLTWGAVYVLLNLLNLLLRPLLKGLPDWMVTFVFSAVMVLLLTYVVMPRVTHLFRKWLHPRSN</sequence>
<feature type="transmembrane region" description="Helical" evidence="1">
    <location>
        <begin position="122"/>
        <end position="143"/>
    </location>
</feature>
<feature type="transmembrane region" description="Helical" evidence="1">
    <location>
        <begin position="149"/>
        <end position="168"/>
    </location>
</feature>
<comment type="caution">
    <text evidence="3">The sequence shown here is derived from an EMBL/GenBank/DDBJ whole genome shotgun (WGS) entry which is preliminary data.</text>
</comment>
<keyword evidence="3" id="KW-0503">Monooxygenase</keyword>
<gene>
    <name evidence="3" type="ORF">ENR64_01460</name>
</gene>
<dbReference type="AlphaFoldDB" id="A0A7C3PBZ0"/>
<dbReference type="Pfam" id="PF03992">
    <property type="entry name" value="ABM"/>
    <property type="match status" value="1"/>
</dbReference>
<protein>
    <submittedName>
        <fullName evidence="3">Antibiotic biosynthesis monooxygenase</fullName>
    </submittedName>
</protein>
<dbReference type="EMBL" id="DSRU01000022">
    <property type="protein sequence ID" value="HFM96434.1"/>
    <property type="molecule type" value="Genomic_DNA"/>
</dbReference>
<dbReference type="InterPro" id="IPR007138">
    <property type="entry name" value="ABM_dom"/>
</dbReference>
<dbReference type="PANTHER" id="PTHR40057">
    <property type="entry name" value="SLR1162 PROTEIN"/>
    <property type="match status" value="1"/>
</dbReference>
<reference evidence="3" key="1">
    <citation type="journal article" date="2020" name="mSystems">
        <title>Genome- and Community-Level Interaction Insights into Carbon Utilization and Element Cycling Functions of Hydrothermarchaeota in Hydrothermal Sediment.</title>
        <authorList>
            <person name="Zhou Z."/>
            <person name="Liu Y."/>
            <person name="Xu W."/>
            <person name="Pan J."/>
            <person name="Luo Z.H."/>
            <person name="Li M."/>
        </authorList>
    </citation>
    <scope>NUCLEOTIDE SEQUENCE [LARGE SCALE GENOMIC DNA]</scope>
    <source>
        <strain evidence="3">SpSt-418</strain>
    </source>
</reference>
<dbReference type="InterPro" id="IPR011008">
    <property type="entry name" value="Dimeric_a/b-barrel"/>
</dbReference>
<dbReference type="SUPFAM" id="SSF54909">
    <property type="entry name" value="Dimeric alpha+beta barrel"/>
    <property type="match status" value="1"/>
</dbReference>
<keyword evidence="1" id="KW-0812">Transmembrane</keyword>
<dbReference type="GO" id="GO:0004497">
    <property type="term" value="F:monooxygenase activity"/>
    <property type="evidence" value="ECO:0007669"/>
    <property type="project" value="UniProtKB-KW"/>
</dbReference>
<feature type="domain" description="ABM" evidence="2">
    <location>
        <begin position="8"/>
        <end position="98"/>
    </location>
</feature>
<dbReference type="PROSITE" id="PS51725">
    <property type="entry name" value="ABM"/>
    <property type="match status" value="1"/>
</dbReference>
<accession>A0A7C3PBZ0</accession>
<organism evidence="3">
    <name type="scientific">Oscillatoriales cyanobacterium SpSt-418</name>
    <dbReference type="NCBI Taxonomy" id="2282169"/>
    <lineage>
        <taxon>Bacteria</taxon>
        <taxon>Bacillati</taxon>
        <taxon>Cyanobacteriota</taxon>
        <taxon>Cyanophyceae</taxon>
        <taxon>Oscillatoriophycideae</taxon>
        <taxon>Oscillatoriales</taxon>
    </lineage>
</organism>
<dbReference type="PANTHER" id="PTHR40057:SF1">
    <property type="entry name" value="SLR1162 PROTEIN"/>
    <property type="match status" value="1"/>
</dbReference>
<evidence type="ECO:0000259" key="2">
    <source>
        <dbReference type="PROSITE" id="PS51725"/>
    </source>
</evidence>
<name>A0A7C3PBZ0_9CYAN</name>
<proteinExistence type="predicted"/>